<keyword evidence="2 5" id="KW-0378">Hydrolase</keyword>
<dbReference type="InterPro" id="IPR002641">
    <property type="entry name" value="PNPLA_dom"/>
</dbReference>
<evidence type="ECO:0000256" key="5">
    <source>
        <dbReference type="PROSITE-ProRule" id="PRU01161"/>
    </source>
</evidence>
<dbReference type="Gene3D" id="3.40.1090.10">
    <property type="entry name" value="Cytosolic phospholipase A2 catalytic domain"/>
    <property type="match status" value="2"/>
</dbReference>
<feature type="active site" description="Proton acceptor" evidence="5">
    <location>
        <position position="475"/>
    </location>
</feature>
<evidence type="ECO:0000259" key="6">
    <source>
        <dbReference type="PROSITE" id="PS50042"/>
    </source>
</evidence>
<evidence type="ECO:0000313" key="9">
    <source>
        <dbReference type="Proteomes" id="UP001223420"/>
    </source>
</evidence>
<sequence>MHERQTEAECLDACNAPPDPALAVSERAQIPFLSGLDEDAADAIRSRMTSVAVAGGRTLFREGDEADALYTLVSGSVGLSTRDPRDGSVRRLFRLAPPDSVGELALLAGEPRSVTATALRDSHLLRLPRAGFEDLITRHPGTLLYFARILAKRLTTAHTGVTLGHAPRSFALMAVTEGLRAAPFGERLAHALDAALPGRTGCLTEWPPEADEAWFHRYEQAHDRTVFVAHRIDCPWCQLCLRHADHVLLLAEPGAPPRPGAAAYLASIRSDWIRMDLAVAQPADIRLPRPLHPEVAALPFALRLQVRENHGSDFARLARIASGHARALVLGGGGARGLAHLGVLRVLAEAGLDIDLVGGTSMGSILAASVAMDLSLDEIETYTVASFVGRNPLNDYTLPFHALTRGAKVDAGLAERFGDARIEDLWRPFFCVSSNLTTGTAMVHRVGALDRAIRASIAIPGLLPPVASEDGILVDGGMMNNLPADVMADLDRGPVLAVDVGSDSAFQAMPRRGMGARAVRRILGISDQLPGIAHLLLRSATVSSGAQTIAAVTRAAILLKPALAGVDLRAWSSFETTAELGYRCAREALETGRLRAWT</sequence>
<dbReference type="GO" id="GO:0004622">
    <property type="term" value="F:phosphatidylcholine lysophospholipase activity"/>
    <property type="evidence" value="ECO:0007669"/>
    <property type="project" value="UniProtKB-ARBA"/>
</dbReference>
<feature type="short sequence motif" description="GXSXG" evidence="5">
    <location>
        <begin position="359"/>
        <end position="363"/>
    </location>
</feature>
<feature type="domain" description="Cyclic nucleotide-binding" evidence="6">
    <location>
        <begin position="32"/>
        <end position="136"/>
    </location>
</feature>
<dbReference type="CDD" id="cd00038">
    <property type="entry name" value="CAP_ED"/>
    <property type="match status" value="1"/>
</dbReference>
<dbReference type="GO" id="GO:0016042">
    <property type="term" value="P:lipid catabolic process"/>
    <property type="evidence" value="ECO:0007669"/>
    <property type="project" value="UniProtKB-UniRule"/>
</dbReference>
<dbReference type="RefSeq" id="WP_082772922.1">
    <property type="nucleotide sequence ID" value="NZ_JAJALK010000004.1"/>
</dbReference>
<dbReference type="Pfam" id="PF01734">
    <property type="entry name" value="Patatin"/>
    <property type="match status" value="1"/>
</dbReference>
<evidence type="ECO:0000256" key="3">
    <source>
        <dbReference type="ARBA" id="ARBA00022963"/>
    </source>
</evidence>
<evidence type="ECO:0000313" key="8">
    <source>
        <dbReference type="EMBL" id="MDQ0543400.1"/>
    </source>
</evidence>
<dbReference type="InterPro" id="IPR000595">
    <property type="entry name" value="cNMP-bd_dom"/>
</dbReference>
<dbReference type="EMBL" id="JAUSWL010000003">
    <property type="protein sequence ID" value="MDQ0543400.1"/>
    <property type="molecule type" value="Genomic_DNA"/>
</dbReference>
<dbReference type="CDD" id="cd07205">
    <property type="entry name" value="Pat_PNPLA6_PNPLA7_NTE1_like"/>
    <property type="match status" value="1"/>
</dbReference>
<gene>
    <name evidence="8" type="ORF">QO001_002326</name>
</gene>
<feature type="short sequence motif" description="DGA/G" evidence="5">
    <location>
        <begin position="475"/>
        <end position="477"/>
    </location>
</feature>
<keyword evidence="3 5" id="KW-0442">Lipid degradation</keyword>
<keyword evidence="4 5" id="KW-0443">Lipid metabolism</keyword>
<dbReference type="SMART" id="SM00100">
    <property type="entry name" value="cNMP"/>
    <property type="match status" value="1"/>
</dbReference>
<dbReference type="Proteomes" id="UP001223420">
    <property type="component" value="Unassembled WGS sequence"/>
</dbReference>
<comment type="caution">
    <text evidence="8">The sequence shown here is derived from an EMBL/GenBank/DDBJ whole genome shotgun (WGS) entry which is preliminary data.</text>
</comment>
<reference evidence="8" key="1">
    <citation type="submission" date="2023-07" db="EMBL/GenBank/DDBJ databases">
        <title>Genomic Encyclopedia of Type Strains, Phase IV (KMG-IV): sequencing the most valuable type-strain genomes for metagenomic binning, comparative biology and taxonomic classification.</title>
        <authorList>
            <person name="Goeker M."/>
        </authorList>
    </citation>
    <scope>NUCLEOTIDE SEQUENCE</scope>
    <source>
        <strain evidence="8">DSM 19569</strain>
    </source>
</reference>
<dbReference type="SUPFAM" id="SSF51206">
    <property type="entry name" value="cAMP-binding domain-like"/>
    <property type="match status" value="1"/>
</dbReference>
<dbReference type="SUPFAM" id="SSF52151">
    <property type="entry name" value="FabD/lysophospholipase-like"/>
    <property type="match status" value="1"/>
</dbReference>
<proteinExistence type="inferred from homology"/>
<dbReference type="PROSITE" id="PS50042">
    <property type="entry name" value="CNMP_BINDING_3"/>
    <property type="match status" value="1"/>
</dbReference>
<evidence type="ECO:0000256" key="4">
    <source>
        <dbReference type="ARBA" id="ARBA00023098"/>
    </source>
</evidence>
<name>A0AAJ1WW62_9HYPH</name>
<dbReference type="AlphaFoldDB" id="A0AAJ1WW62"/>
<protein>
    <submittedName>
        <fullName evidence="8">NTE family protein</fullName>
    </submittedName>
</protein>
<dbReference type="InterPro" id="IPR018490">
    <property type="entry name" value="cNMP-bd_dom_sf"/>
</dbReference>
<dbReference type="PROSITE" id="PS51635">
    <property type="entry name" value="PNPLA"/>
    <property type="match status" value="1"/>
</dbReference>
<evidence type="ECO:0000256" key="2">
    <source>
        <dbReference type="ARBA" id="ARBA00022801"/>
    </source>
</evidence>
<evidence type="ECO:0000259" key="7">
    <source>
        <dbReference type="PROSITE" id="PS51635"/>
    </source>
</evidence>
<accession>A0AAJ1WW62</accession>
<comment type="similarity">
    <text evidence="1">Belongs to the NTE family.</text>
</comment>
<feature type="short sequence motif" description="GXGXXG" evidence="5">
    <location>
        <begin position="332"/>
        <end position="337"/>
    </location>
</feature>
<dbReference type="InterPro" id="IPR050301">
    <property type="entry name" value="NTE"/>
</dbReference>
<evidence type="ECO:0000256" key="1">
    <source>
        <dbReference type="ARBA" id="ARBA00006636"/>
    </source>
</evidence>
<dbReference type="Pfam" id="PF00027">
    <property type="entry name" value="cNMP_binding"/>
    <property type="match status" value="1"/>
</dbReference>
<feature type="domain" description="PNPLA" evidence="7">
    <location>
        <begin position="328"/>
        <end position="488"/>
    </location>
</feature>
<dbReference type="InterPro" id="IPR014710">
    <property type="entry name" value="RmlC-like_jellyroll"/>
</dbReference>
<organism evidence="8 9">
    <name type="scientific">Methylobacterium brachiatum</name>
    <dbReference type="NCBI Taxonomy" id="269660"/>
    <lineage>
        <taxon>Bacteria</taxon>
        <taxon>Pseudomonadati</taxon>
        <taxon>Pseudomonadota</taxon>
        <taxon>Alphaproteobacteria</taxon>
        <taxon>Hyphomicrobiales</taxon>
        <taxon>Methylobacteriaceae</taxon>
        <taxon>Methylobacterium</taxon>
    </lineage>
</organism>
<dbReference type="Gene3D" id="2.60.120.10">
    <property type="entry name" value="Jelly Rolls"/>
    <property type="match status" value="1"/>
</dbReference>
<dbReference type="InterPro" id="IPR016035">
    <property type="entry name" value="Acyl_Trfase/lysoPLipase"/>
</dbReference>
<feature type="active site" description="Nucleophile" evidence="5">
    <location>
        <position position="361"/>
    </location>
</feature>
<dbReference type="PANTHER" id="PTHR14226">
    <property type="entry name" value="NEUROPATHY TARGET ESTERASE/SWISS CHEESE D.MELANOGASTER"/>
    <property type="match status" value="1"/>
</dbReference>
<dbReference type="PANTHER" id="PTHR14226:SF29">
    <property type="entry name" value="NEUROPATHY TARGET ESTERASE SWS"/>
    <property type="match status" value="1"/>
</dbReference>